<dbReference type="InterPro" id="IPR008611">
    <property type="entry name" value="SctB2-like"/>
</dbReference>
<dbReference type="Proteomes" id="UP000041595">
    <property type="component" value="Unassembled WGS sequence"/>
</dbReference>
<dbReference type="RefSeq" id="WP_231583223.1">
    <property type="nucleotide sequence ID" value="NZ_CABHQC010000146.1"/>
</dbReference>
<sequence>MSELNITGLARCQPMGTEDANGELLMGVNAVIVDKWPLSNAQTSLKSFASEGRQPVQIGGSDAIHGGGSASINPDSFFAMFDEIWSKLLMLAKQLRDTMQFYNQKKQELGWGLEINTLKQSFKAIDDSYEAAKSAAIGGLFAGVLTLAGAPFGEAGMSVGNAAGQAANGIANWVSASKTREADAEKAIADLQNKGAQSYAKTLDDTLMKAREIMQQMMDMGRSLVEVFSQVLRAISH</sequence>
<dbReference type="STRING" id="1453495.AT01_1125"/>
<evidence type="ECO:0000313" key="2">
    <source>
        <dbReference type="EMBL" id="CNL65587.1"/>
    </source>
</evidence>
<dbReference type="EMBL" id="CQEJ01000012">
    <property type="protein sequence ID" value="CNL19295.1"/>
    <property type="molecule type" value="Genomic_DNA"/>
</dbReference>
<evidence type="ECO:0000313" key="4">
    <source>
        <dbReference type="Proteomes" id="UP000041595"/>
    </source>
</evidence>
<reference evidence="1 4" key="2">
    <citation type="submission" date="2015-03" db="EMBL/GenBank/DDBJ databases">
        <authorList>
            <person name="Murphy D."/>
        </authorList>
    </citation>
    <scope>NUCLEOTIDE SEQUENCE [LARGE SCALE GENOMIC DNA]</scope>
    <source>
        <strain evidence="1 4">IP06005</strain>
    </source>
</reference>
<protein>
    <submittedName>
        <fullName evidence="1">Methyl-accepting chemotaxis protein</fullName>
    </submittedName>
</protein>
<organism evidence="1 4">
    <name type="scientific">Yersinia aldovae</name>
    <dbReference type="NCBI Taxonomy" id="29483"/>
    <lineage>
        <taxon>Bacteria</taxon>
        <taxon>Pseudomonadati</taxon>
        <taxon>Pseudomonadota</taxon>
        <taxon>Gammaproteobacteria</taxon>
        <taxon>Enterobacterales</taxon>
        <taxon>Yersiniaceae</taxon>
        <taxon>Yersinia</taxon>
    </lineage>
</organism>
<dbReference type="EMBL" id="CQEH01000025">
    <property type="protein sequence ID" value="CNL65587.1"/>
    <property type="molecule type" value="Genomic_DNA"/>
</dbReference>
<reference evidence="2 3" key="1">
    <citation type="submission" date="2015-03" db="EMBL/GenBank/DDBJ databases">
        <authorList>
            <consortium name="Pathogen Informatics"/>
            <person name="Murphy D."/>
        </authorList>
    </citation>
    <scope>NUCLEOTIDE SEQUENCE [LARGE SCALE GENOMIC DNA]</scope>
    <source>
        <strain evidence="2 3">IP08791</strain>
    </source>
</reference>
<evidence type="ECO:0000313" key="3">
    <source>
        <dbReference type="Proteomes" id="UP000038647"/>
    </source>
</evidence>
<dbReference type="eggNOG" id="ENOG5031ZEJ">
    <property type="taxonomic scope" value="Bacteria"/>
</dbReference>
<gene>
    <name evidence="1" type="primary">sseD</name>
    <name evidence="1" type="ORF">ERS137965_02320</name>
    <name evidence="2" type="ORF">ERS137966_03815</name>
</gene>
<dbReference type="Proteomes" id="UP000038647">
    <property type="component" value="Unassembled WGS sequence"/>
</dbReference>
<keyword evidence="3" id="KW-1185">Reference proteome</keyword>
<proteinExistence type="predicted"/>
<evidence type="ECO:0000313" key="1">
    <source>
        <dbReference type="EMBL" id="CNL19295.1"/>
    </source>
</evidence>
<dbReference type="Pfam" id="PF05802">
    <property type="entry name" value="SctB2"/>
    <property type="match status" value="1"/>
</dbReference>
<dbReference type="AlphaFoldDB" id="A0A0T9U4G4"/>
<accession>A0A0T9U4G4</accession>
<name>A0A0T9U4G4_YERAL</name>